<name>A0A3A6WDZ1_9FIRM</name>
<dbReference type="Proteomes" id="UP000277803">
    <property type="component" value="Unassembled WGS sequence"/>
</dbReference>
<comment type="caution">
    <text evidence="1">The sequence shown here is derived from an EMBL/GenBank/DDBJ whole genome shotgun (WGS) entry which is preliminary data.</text>
</comment>
<evidence type="ECO:0000313" key="1">
    <source>
        <dbReference type="EMBL" id="RJY50383.1"/>
    </source>
</evidence>
<accession>A0A3A6WDZ1</accession>
<reference evidence="1 2" key="1">
    <citation type="submission" date="2018-09" db="EMBL/GenBank/DDBJ databases">
        <title>Genome sequence of Veillonella atypica isolated from periodontal Korean patients.</title>
        <authorList>
            <person name="Lee J.-H."/>
            <person name="Moon J.-H."/>
            <person name="Shin S.-Y."/>
        </authorList>
    </citation>
    <scope>NUCLEOTIDE SEQUENCE [LARGE SCALE GENOMIC DNA]</scope>
    <source>
        <strain evidence="1 2">KHUD_V1</strain>
    </source>
</reference>
<evidence type="ECO:0008006" key="3">
    <source>
        <dbReference type="Google" id="ProtNLM"/>
    </source>
</evidence>
<dbReference type="RefSeq" id="WP_119982601.1">
    <property type="nucleotide sequence ID" value="NZ_QXZZ01000028.1"/>
</dbReference>
<proteinExistence type="predicted"/>
<dbReference type="AlphaFoldDB" id="A0A3A6WDZ1"/>
<sequence>MPYVEEQKLEYKPLIAGTQMPVVTKKVTIGQDAAVITAGTVLEFEATTKKAKRADTDVYGVALADIDATKGDVVAEIAVTGEFATANLVFKSGKKAEDFTAKAEARNIYFR</sequence>
<gene>
    <name evidence="1" type="ORF">D2965_05855</name>
</gene>
<dbReference type="EMBL" id="QXZZ01000028">
    <property type="protein sequence ID" value="RJY50383.1"/>
    <property type="molecule type" value="Genomic_DNA"/>
</dbReference>
<organism evidence="1 2">
    <name type="scientific">Veillonella atypica</name>
    <dbReference type="NCBI Taxonomy" id="39777"/>
    <lineage>
        <taxon>Bacteria</taxon>
        <taxon>Bacillati</taxon>
        <taxon>Bacillota</taxon>
        <taxon>Negativicutes</taxon>
        <taxon>Veillonellales</taxon>
        <taxon>Veillonellaceae</taxon>
        <taxon>Veillonella</taxon>
    </lineage>
</organism>
<protein>
    <recommendedName>
        <fullName evidence="3">Head decoration protein</fullName>
    </recommendedName>
</protein>
<evidence type="ECO:0000313" key="2">
    <source>
        <dbReference type="Proteomes" id="UP000277803"/>
    </source>
</evidence>